<keyword evidence="1" id="KW-0175">Coiled coil</keyword>
<gene>
    <name evidence="3" type="ORF">PCOR1329_LOCUS76709</name>
</gene>
<evidence type="ECO:0000256" key="1">
    <source>
        <dbReference type="SAM" id="Coils"/>
    </source>
</evidence>
<feature type="region of interest" description="Disordered" evidence="2">
    <location>
        <begin position="121"/>
        <end position="157"/>
    </location>
</feature>
<dbReference type="Proteomes" id="UP001189429">
    <property type="component" value="Unassembled WGS sequence"/>
</dbReference>
<evidence type="ECO:0000256" key="2">
    <source>
        <dbReference type="SAM" id="MobiDB-lite"/>
    </source>
</evidence>
<protein>
    <submittedName>
        <fullName evidence="3">Uncharacterized protein</fullName>
    </submittedName>
</protein>
<feature type="region of interest" description="Disordered" evidence="2">
    <location>
        <begin position="288"/>
        <end position="311"/>
    </location>
</feature>
<dbReference type="EMBL" id="CAUYUJ010020551">
    <property type="protein sequence ID" value="CAK0899122.1"/>
    <property type="molecule type" value="Genomic_DNA"/>
</dbReference>
<name>A0ABN9XHR4_9DINO</name>
<accession>A0ABN9XHR4</accession>
<sequence length="427" mass="44466">MAAVDDGAKGMAAVARCQTLVALAPLVRAAVAGAAEGGGGRHHLAAAAAAVLRTGVELALDLEPKDSAVDEEVRARERLARPHLTAQVAAGREGVLPCPSGGRKACRDWAQRAEFGIGAEQVPTTAREAGRRARGPRRRADASSEEEGKEEVVLDPVPPFPSVLGPLGGALGEETRARLEAAAGAAAEASAAIAEAEGRARARAEERDRLALALAEAERRLQDRAEERDRLALALEDVRRRYAAAPAKLVGPSVDEPKSDVAEADAAMEPTLVPADVEGEEFQGIDHALDLSDGPSSPNSPRDVVGQGSGEEVLRETVEVAQLLVNDGGMGFNGAFGALDVHLADLAVGDRVEVIKSFVPLRQVRHVPIGVRGVVGHAGGELDMQGAVASVVWDVPRLTRIGGSSIGGASKSQQHWRCFRKLADGDA</sequence>
<evidence type="ECO:0000313" key="4">
    <source>
        <dbReference type="Proteomes" id="UP001189429"/>
    </source>
</evidence>
<evidence type="ECO:0000313" key="3">
    <source>
        <dbReference type="EMBL" id="CAK0899122.1"/>
    </source>
</evidence>
<proteinExistence type="predicted"/>
<feature type="coiled-coil region" evidence="1">
    <location>
        <begin position="207"/>
        <end position="234"/>
    </location>
</feature>
<organism evidence="3 4">
    <name type="scientific">Prorocentrum cordatum</name>
    <dbReference type="NCBI Taxonomy" id="2364126"/>
    <lineage>
        <taxon>Eukaryota</taxon>
        <taxon>Sar</taxon>
        <taxon>Alveolata</taxon>
        <taxon>Dinophyceae</taxon>
        <taxon>Prorocentrales</taxon>
        <taxon>Prorocentraceae</taxon>
        <taxon>Prorocentrum</taxon>
    </lineage>
</organism>
<reference evidence="3" key="1">
    <citation type="submission" date="2023-10" db="EMBL/GenBank/DDBJ databases">
        <authorList>
            <person name="Chen Y."/>
            <person name="Shah S."/>
            <person name="Dougan E. K."/>
            <person name="Thang M."/>
            <person name="Chan C."/>
        </authorList>
    </citation>
    <scope>NUCLEOTIDE SEQUENCE [LARGE SCALE GENOMIC DNA]</scope>
</reference>
<comment type="caution">
    <text evidence="3">The sequence shown here is derived from an EMBL/GenBank/DDBJ whole genome shotgun (WGS) entry which is preliminary data.</text>
</comment>
<keyword evidence="4" id="KW-1185">Reference proteome</keyword>